<keyword evidence="1" id="KW-0597">Phosphoprotein</keyword>
<dbReference type="SUPFAM" id="SSF49879">
    <property type="entry name" value="SMAD/FHA domain"/>
    <property type="match status" value="1"/>
</dbReference>
<dbReference type="Pfam" id="PF12401">
    <property type="entry name" value="FhaA_N"/>
    <property type="match status" value="1"/>
</dbReference>
<evidence type="ECO:0000313" key="5">
    <source>
        <dbReference type="Proteomes" id="UP000273154"/>
    </source>
</evidence>
<gene>
    <name evidence="4" type="ORF">Pcatena_15520</name>
</gene>
<dbReference type="InterPro" id="IPR000253">
    <property type="entry name" value="FHA_dom"/>
</dbReference>
<dbReference type="Proteomes" id="UP000273154">
    <property type="component" value="Chromosome"/>
</dbReference>
<dbReference type="CDD" id="cd00060">
    <property type="entry name" value="FHA"/>
    <property type="match status" value="1"/>
</dbReference>
<reference evidence="5" key="1">
    <citation type="submission" date="2018-11" db="EMBL/GenBank/DDBJ databases">
        <title>Comparative genomics of Parolsenella catena and Libanicoccus massiliensis: Reclassification of Libanicoccus massiliensis as Parolsenella massiliensis comb. nov.</title>
        <authorList>
            <person name="Sakamoto M."/>
            <person name="Ikeyama N."/>
            <person name="Murakami T."/>
            <person name="Mori H."/>
            <person name="Yuki M."/>
            <person name="Ohkuma M."/>
        </authorList>
    </citation>
    <scope>NUCLEOTIDE SEQUENCE [LARGE SCALE GENOMIC DNA]</scope>
    <source>
        <strain evidence="5">JCM 31932</strain>
    </source>
</reference>
<dbReference type="InterPro" id="IPR008984">
    <property type="entry name" value="SMAD_FHA_dom_sf"/>
</dbReference>
<feature type="region of interest" description="Disordered" evidence="2">
    <location>
        <begin position="145"/>
        <end position="183"/>
    </location>
</feature>
<evidence type="ECO:0000256" key="1">
    <source>
        <dbReference type="ARBA" id="ARBA00022553"/>
    </source>
</evidence>
<dbReference type="InterPro" id="IPR042287">
    <property type="entry name" value="FhaA_N_sf"/>
</dbReference>
<keyword evidence="5" id="KW-1185">Reference proteome</keyword>
<dbReference type="InterPro" id="IPR050923">
    <property type="entry name" value="Cell_Proc_Reg/RNA_Proc"/>
</dbReference>
<feature type="compositionally biased region" description="Low complexity" evidence="2">
    <location>
        <begin position="271"/>
        <end position="285"/>
    </location>
</feature>
<dbReference type="Gene3D" id="2.60.200.20">
    <property type="match status" value="1"/>
</dbReference>
<accession>A0A3G9KB68</accession>
<dbReference type="PROSITE" id="PS50006">
    <property type="entry name" value="FHA_DOMAIN"/>
    <property type="match status" value="1"/>
</dbReference>
<dbReference type="Pfam" id="PF00498">
    <property type="entry name" value="FHA"/>
    <property type="match status" value="1"/>
</dbReference>
<dbReference type="InterPro" id="IPR022128">
    <property type="entry name" value="FhaA_N"/>
</dbReference>
<protein>
    <recommendedName>
        <fullName evidence="3">FHA domain-containing protein</fullName>
    </recommendedName>
</protein>
<feature type="region of interest" description="Disordered" evidence="2">
    <location>
        <begin position="257"/>
        <end position="291"/>
    </location>
</feature>
<dbReference type="AlphaFoldDB" id="A0A3G9KB68"/>
<evidence type="ECO:0000259" key="3">
    <source>
        <dbReference type="PROSITE" id="PS50006"/>
    </source>
</evidence>
<evidence type="ECO:0000313" key="4">
    <source>
        <dbReference type="EMBL" id="BBH50965.1"/>
    </source>
</evidence>
<sequence>MNFLNVFEQRVGSLFGATAQGLTAPFSFKKLAKKAAREMEAETYVINGVDTAPALYTILVSSEDDLAMRPLYAQITKETAQFIEGQAQGKGYAFVGRPVVRFMADPSLKSGKFSVFAENVDAQTLNRLREEEALFLGVGSSRGGLGGAAGQRAPQPQPQPAARGLRPIPQPAMAKPSPADSMSAGLDVMPQEAVLDAEQALLARGAARQIQNVPLAGSRQAGSPQMPAVGSAGQAPMSAPVYQQPAVAPAARPAAPAPAAVATPQPPAPSAAPRQVPQTVRAPQAVPAPTPAAPVTCLLIDRQSGRTYTASAPRTVIGRERTPGGVVLHDPNVSRSHAELSHDGQGWRIRDLNSTNGTLVNDVDVDECPLRDGDLITLGLTNLEFREN</sequence>
<feature type="region of interest" description="Disordered" evidence="2">
    <location>
        <begin position="216"/>
        <end position="236"/>
    </location>
</feature>
<dbReference type="KEGG" id="pcat:Pcatena_15520"/>
<name>A0A3G9KB68_9ACTN</name>
<proteinExistence type="predicted"/>
<dbReference type="Gene3D" id="3.30.2320.60">
    <property type="entry name" value="FhaA, phosphopeptide-binding domain (DUF3662)"/>
    <property type="match status" value="1"/>
</dbReference>
<feature type="domain" description="FHA" evidence="3">
    <location>
        <begin position="315"/>
        <end position="365"/>
    </location>
</feature>
<feature type="compositionally biased region" description="Low complexity" evidence="2">
    <location>
        <begin position="150"/>
        <end position="167"/>
    </location>
</feature>
<evidence type="ECO:0000256" key="2">
    <source>
        <dbReference type="SAM" id="MobiDB-lite"/>
    </source>
</evidence>
<dbReference type="SMART" id="SM00240">
    <property type="entry name" value="FHA"/>
    <property type="match status" value="1"/>
</dbReference>
<organism evidence="4 5">
    <name type="scientific">Parolsenella catena</name>
    <dbReference type="NCBI Taxonomy" id="2003188"/>
    <lineage>
        <taxon>Bacteria</taxon>
        <taxon>Bacillati</taxon>
        <taxon>Actinomycetota</taxon>
        <taxon>Coriobacteriia</taxon>
        <taxon>Coriobacteriales</taxon>
        <taxon>Atopobiaceae</taxon>
        <taxon>Parolsenella</taxon>
    </lineage>
</organism>
<dbReference type="EMBL" id="AP019367">
    <property type="protein sequence ID" value="BBH50965.1"/>
    <property type="molecule type" value="Genomic_DNA"/>
</dbReference>
<dbReference type="OrthoDB" id="151099at2"/>
<dbReference type="PANTHER" id="PTHR23308">
    <property type="entry name" value="NUCLEAR INHIBITOR OF PROTEIN PHOSPHATASE-1"/>
    <property type="match status" value="1"/>
</dbReference>